<keyword evidence="1" id="KW-0732">Signal</keyword>
<evidence type="ECO:0000256" key="1">
    <source>
        <dbReference type="SAM" id="SignalP"/>
    </source>
</evidence>
<dbReference type="EMBL" id="JH792927">
    <property type="protein sequence ID" value="ELQ43295.1"/>
    <property type="molecule type" value="Genomic_DNA"/>
</dbReference>
<dbReference type="AlphaFoldDB" id="A0AA97P755"/>
<feature type="chain" id="PRO_5041723701" description="Secreted protein" evidence="1">
    <location>
        <begin position="19"/>
        <end position="131"/>
    </location>
</feature>
<protein>
    <recommendedName>
        <fullName evidence="3">Secreted protein</fullName>
    </recommendedName>
</protein>
<name>A0AA97P755_PYRO3</name>
<accession>A0AA97P755</accession>
<gene>
    <name evidence="2" type="ORF">OOU_Y34scaffold00162g64</name>
</gene>
<feature type="signal peptide" evidence="1">
    <location>
        <begin position="1"/>
        <end position="18"/>
    </location>
</feature>
<dbReference type="Proteomes" id="UP000011086">
    <property type="component" value="Unassembled WGS sequence"/>
</dbReference>
<organism evidence="2">
    <name type="scientific">Pyricularia oryzae (strain Y34)</name>
    <name type="common">Rice blast fungus</name>
    <name type="synonym">Magnaporthe oryzae</name>
    <dbReference type="NCBI Taxonomy" id="1143189"/>
    <lineage>
        <taxon>Eukaryota</taxon>
        <taxon>Fungi</taxon>
        <taxon>Dikarya</taxon>
        <taxon>Ascomycota</taxon>
        <taxon>Pezizomycotina</taxon>
        <taxon>Sordariomycetes</taxon>
        <taxon>Sordariomycetidae</taxon>
        <taxon>Magnaporthales</taxon>
        <taxon>Pyriculariaceae</taxon>
        <taxon>Pyricularia</taxon>
    </lineage>
</organism>
<reference evidence="2" key="1">
    <citation type="journal article" date="2012" name="PLoS Genet.">
        <title>Comparative analysis of the genomes of two field isolates of the rice blast fungus Magnaporthe oryzae.</title>
        <authorList>
            <person name="Xue M."/>
            <person name="Yang J."/>
            <person name="Li Z."/>
            <person name="Hu S."/>
            <person name="Yao N."/>
            <person name="Dean R.A."/>
            <person name="Zhao W."/>
            <person name="Shen M."/>
            <person name="Zhang H."/>
            <person name="Li C."/>
            <person name="Liu L."/>
            <person name="Cao L."/>
            <person name="Xu X."/>
            <person name="Xing Y."/>
            <person name="Hsiang T."/>
            <person name="Zhang Z."/>
            <person name="Xu J.R."/>
            <person name="Peng Y.L."/>
        </authorList>
    </citation>
    <scope>NUCLEOTIDE SEQUENCE</scope>
    <source>
        <strain evidence="2">Y34</strain>
    </source>
</reference>
<evidence type="ECO:0008006" key="3">
    <source>
        <dbReference type="Google" id="ProtNLM"/>
    </source>
</evidence>
<proteinExistence type="predicted"/>
<evidence type="ECO:0000313" key="2">
    <source>
        <dbReference type="EMBL" id="ELQ43295.1"/>
    </source>
</evidence>
<sequence>MKEASIFLLAVASHPCTAWMLFGRVSEMRREERRKVQLPGAMEQTFLQSLGCSSIDKEVGTHIGTQGVCPRSGRLAQAQPNSAAQTTSRKLGAGFTKFELNHSNKGALLFRTTAIRPPLYLSTWQSNFYYL</sequence>